<accession>A0ABN9MD65</accession>
<keyword evidence="8" id="KW-1185">Reference proteome</keyword>
<sequence length="256" mass="29102">MVTGTETGTKTKKGSGHVGPLNSGRTAAPKTSCPGEGAGRREQQQRHRYVEHLWGNMNVTDMSEGNSQIIAKPIKLIAAACNNMGIGYKGHLPWDLPKEFQYLLDTITTVKQPGKKNLIIWGRRSFEAFDEKLLPLANTIIVLLTRQLSDLPEFAHYICRDGEEIVQLVSSPSLYDEVETIWVLGGVECYKKMMKHSWCNHIYFTHIMADFPCDVFFPEFDKNIFKLKEKYPGIPSGIQEEKGVKYIFRVYERDQA</sequence>
<dbReference type="PANTHER" id="PTHR48069">
    <property type="entry name" value="DIHYDROFOLATE REDUCTASE"/>
    <property type="match status" value="1"/>
</dbReference>
<dbReference type="InterPro" id="IPR012259">
    <property type="entry name" value="DHFR"/>
</dbReference>
<dbReference type="Proteomes" id="UP001176940">
    <property type="component" value="Unassembled WGS sequence"/>
</dbReference>
<comment type="catalytic activity">
    <reaction evidence="4">
        <text>(6S)-5,6,7,8-tetrahydrofolate + NADP(+) = 7,8-dihydrofolate + NADPH + H(+)</text>
        <dbReference type="Rhea" id="RHEA:15009"/>
        <dbReference type="ChEBI" id="CHEBI:15378"/>
        <dbReference type="ChEBI" id="CHEBI:57451"/>
        <dbReference type="ChEBI" id="CHEBI:57453"/>
        <dbReference type="ChEBI" id="CHEBI:57783"/>
        <dbReference type="ChEBI" id="CHEBI:58349"/>
        <dbReference type="EC" id="1.5.1.3"/>
    </reaction>
</comment>
<evidence type="ECO:0000256" key="5">
    <source>
        <dbReference type="SAM" id="MobiDB-lite"/>
    </source>
</evidence>
<evidence type="ECO:0000259" key="6">
    <source>
        <dbReference type="PROSITE" id="PS51330"/>
    </source>
</evidence>
<dbReference type="CDD" id="cd00209">
    <property type="entry name" value="DHFR"/>
    <property type="match status" value="1"/>
</dbReference>
<dbReference type="EC" id="1.5.1.3" evidence="1"/>
<dbReference type="Pfam" id="PF00186">
    <property type="entry name" value="DHFR_1"/>
    <property type="match status" value="1"/>
</dbReference>
<keyword evidence="2" id="KW-0521">NADP</keyword>
<evidence type="ECO:0000313" key="8">
    <source>
        <dbReference type="Proteomes" id="UP001176940"/>
    </source>
</evidence>
<dbReference type="InterPro" id="IPR001796">
    <property type="entry name" value="DHFR_dom"/>
</dbReference>
<dbReference type="PROSITE" id="PS51330">
    <property type="entry name" value="DHFR_2"/>
    <property type="match status" value="1"/>
</dbReference>
<dbReference type="EMBL" id="CAUEEQ010062430">
    <property type="protein sequence ID" value="CAJ0964691.1"/>
    <property type="molecule type" value="Genomic_DNA"/>
</dbReference>
<evidence type="ECO:0000256" key="2">
    <source>
        <dbReference type="ARBA" id="ARBA00022857"/>
    </source>
</evidence>
<feature type="region of interest" description="Disordered" evidence="5">
    <location>
        <begin position="1"/>
        <end position="45"/>
    </location>
</feature>
<reference evidence="7" key="1">
    <citation type="submission" date="2023-07" db="EMBL/GenBank/DDBJ databases">
        <authorList>
            <person name="Stuckert A."/>
        </authorList>
    </citation>
    <scope>NUCLEOTIDE SEQUENCE</scope>
</reference>
<dbReference type="SUPFAM" id="SSF53597">
    <property type="entry name" value="Dihydrofolate reductase-like"/>
    <property type="match status" value="1"/>
</dbReference>
<evidence type="ECO:0000313" key="7">
    <source>
        <dbReference type="EMBL" id="CAJ0964691.1"/>
    </source>
</evidence>
<dbReference type="PRINTS" id="PR00070">
    <property type="entry name" value="DHFR"/>
</dbReference>
<protein>
    <recommendedName>
        <fullName evidence="1">dihydrofolate reductase</fullName>
        <ecNumber evidence="1">1.5.1.3</ecNumber>
    </recommendedName>
</protein>
<evidence type="ECO:0000256" key="1">
    <source>
        <dbReference type="ARBA" id="ARBA00012856"/>
    </source>
</evidence>
<dbReference type="InterPro" id="IPR024072">
    <property type="entry name" value="DHFR-like_dom_sf"/>
</dbReference>
<evidence type="ECO:0000256" key="3">
    <source>
        <dbReference type="ARBA" id="ARBA00023002"/>
    </source>
</evidence>
<dbReference type="Gene3D" id="3.40.430.10">
    <property type="entry name" value="Dihydrofolate Reductase, subunit A"/>
    <property type="match status" value="1"/>
</dbReference>
<keyword evidence="3" id="KW-0560">Oxidoreductase</keyword>
<gene>
    <name evidence="7" type="ORF">RIMI_LOCUS19494162</name>
</gene>
<proteinExistence type="predicted"/>
<organism evidence="7 8">
    <name type="scientific">Ranitomeya imitator</name>
    <name type="common">mimic poison frog</name>
    <dbReference type="NCBI Taxonomy" id="111125"/>
    <lineage>
        <taxon>Eukaryota</taxon>
        <taxon>Metazoa</taxon>
        <taxon>Chordata</taxon>
        <taxon>Craniata</taxon>
        <taxon>Vertebrata</taxon>
        <taxon>Euteleostomi</taxon>
        <taxon>Amphibia</taxon>
        <taxon>Batrachia</taxon>
        <taxon>Anura</taxon>
        <taxon>Neobatrachia</taxon>
        <taxon>Hyloidea</taxon>
        <taxon>Dendrobatidae</taxon>
        <taxon>Dendrobatinae</taxon>
        <taxon>Ranitomeya</taxon>
    </lineage>
</organism>
<comment type="caution">
    <text evidence="7">The sequence shown here is derived from an EMBL/GenBank/DDBJ whole genome shotgun (WGS) entry which is preliminary data.</text>
</comment>
<dbReference type="PANTHER" id="PTHR48069:SF5">
    <property type="entry name" value="DIHYDROFOLATE REDUCTASE"/>
    <property type="match status" value="1"/>
</dbReference>
<name>A0ABN9MD65_9NEOB</name>
<feature type="domain" description="DHFR" evidence="6">
    <location>
        <begin position="73"/>
        <end position="253"/>
    </location>
</feature>
<evidence type="ECO:0000256" key="4">
    <source>
        <dbReference type="ARBA" id="ARBA00048873"/>
    </source>
</evidence>